<keyword evidence="4" id="KW-0472">Membrane</keyword>
<feature type="domain" description="3-deoxy-D-manno-octulosonic-acid transferase N-terminal" evidence="5">
    <location>
        <begin position="34"/>
        <end position="205"/>
    </location>
</feature>
<dbReference type="EC" id="2.4.99.12" evidence="4"/>
<dbReference type="GO" id="GO:0043842">
    <property type="term" value="F:Kdo transferase activity"/>
    <property type="evidence" value="ECO:0007669"/>
    <property type="project" value="UniProtKB-EC"/>
</dbReference>
<gene>
    <name evidence="6" type="ORF">ENR23_05540</name>
</gene>
<comment type="catalytic activity">
    <reaction evidence="4">
        <text>lipid IVA (E. coli) + CMP-3-deoxy-beta-D-manno-octulosonate = alpha-Kdo-(2-&gt;6)-lipid IVA (E. coli) + CMP + H(+)</text>
        <dbReference type="Rhea" id="RHEA:28066"/>
        <dbReference type="ChEBI" id="CHEBI:15378"/>
        <dbReference type="ChEBI" id="CHEBI:58603"/>
        <dbReference type="ChEBI" id="CHEBI:60364"/>
        <dbReference type="ChEBI" id="CHEBI:60377"/>
        <dbReference type="ChEBI" id="CHEBI:85987"/>
        <dbReference type="EC" id="2.4.99.12"/>
    </reaction>
</comment>
<comment type="function">
    <text evidence="4">Involved in lipopolysaccharide (LPS) biosynthesis. Catalyzes the transfer of 3-deoxy-D-manno-octulosonate (Kdo) residue(s) from CMP-Kdo to lipid IV(A), the tetraacyldisaccharide-1,4'-bisphosphate precursor of lipid A.</text>
</comment>
<name>A0A832I995_UNCEI</name>
<accession>A0A832I995</accession>
<sequence>MSVAWAAYRVVAPVLGAVAPAARLLASPHERPLWDERMGRVRIAGGCHAWVHGASLGEANAVVPLVEALAALQPGLRACLTATTRAGRARLERAGRGAHLAPIDAPQAVARFFDGVRPQRVFIVETELWPHWLLRARREGVPVAIVSARLSERSVARYRALGRGLRRLVGGLAAVLCQSEEDVERWRAIGAPPARTEVAGNLKNDALPERVLPRPEARAALGLDAQRPLLVLGSLRPGEARALAEAWAALPAALRERWQVAALPRHVRADEELRAEARAAGVRLVAEGAPRGGAWRWDARIGVLNDWYAAADVAVVGGSLGRFGGHNPLEPAALGAAVIVGPHHASQRPGVRALEAHGAVAVAAAGAPLRAALERLLGDDAERAARAAAALAAVAGLRGAARRVAGRLATWGLWPL</sequence>
<dbReference type="AlphaFoldDB" id="A0A832I995"/>
<dbReference type="PANTHER" id="PTHR42755">
    <property type="entry name" value="3-DEOXY-MANNO-OCTULOSONATE CYTIDYLYLTRANSFERASE"/>
    <property type="match status" value="1"/>
</dbReference>
<dbReference type="UniPathway" id="UPA00958"/>
<dbReference type="PANTHER" id="PTHR42755:SF1">
    <property type="entry name" value="3-DEOXY-D-MANNO-OCTULOSONIC ACID TRANSFERASE, MITOCHONDRIAL-RELATED"/>
    <property type="match status" value="1"/>
</dbReference>
<dbReference type="Gene3D" id="3.40.50.11720">
    <property type="entry name" value="3-Deoxy-D-manno-octulosonic-acid transferase, N-terminal domain"/>
    <property type="match status" value="1"/>
</dbReference>
<proteinExistence type="inferred from homology"/>
<dbReference type="Gene3D" id="3.40.50.2000">
    <property type="entry name" value="Glycogen Phosphorylase B"/>
    <property type="match status" value="1"/>
</dbReference>
<feature type="site" description="Transition state stabilizer" evidence="3">
    <location>
        <position position="125"/>
    </location>
</feature>
<dbReference type="GO" id="GO:0009245">
    <property type="term" value="P:lipid A biosynthetic process"/>
    <property type="evidence" value="ECO:0007669"/>
    <property type="project" value="TreeGrafter"/>
</dbReference>
<reference evidence="6" key="1">
    <citation type="journal article" date="2020" name="mSystems">
        <title>Genome- and Community-Level Interaction Insights into Carbon Utilization and Element Cycling Functions of Hydrothermarchaeota in Hydrothermal Sediment.</title>
        <authorList>
            <person name="Zhou Z."/>
            <person name="Liu Y."/>
            <person name="Xu W."/>
            <person name="Pan J."/>
            <person name="Luo Z.H."/>
            <person name="Li M."/>
        </authorList>
    </citation>
    <scope>NUCLEOTIDE SEQUENCE [LARGE SCALE GENOMIC DNA]</scope>
    <source>
        <strain evidence="6">SpSt-381</strain>
    </source>
</reference>
<dbReference type="GO" id="GO:0005886">
    <property type="term" value="C:plasma membrane"/>
    <property type="evidence" value="ECO:0007669"/>
    <property type="project" value="UniProtKB-SubCell"/>
</dbReference>
<comment type="similarity">
    <text evidence="4">Belongs to the glycosyltransferase group 1 family.</text>
</comment>
<organism evidence="6">
    <name type="scientific">Eiseniibacteriota bacterium</name>
    <dbReference type="NCBI Taxonomy" id="2212470"/>
    <lineage>
        <taxon>Bacteria</taxon>
        <taxon>Candidatus Eiseniibacteriota</taxon>
    </lineage>
</organism>
<dbReference type="InterPro" id="IPR039901">
    <property type="entry name" value="Kdotransferase"/>
</dbReference>
<keyword evidence="1 4" id="KW-0808">Transferase</keyword>
<comment type="pathway">
    <text evidence="4">Bacterial outer membrane biogenesis; LPS core biosynthesis.</text>
</comment>
<dbReference type="Pfam" id="PF04413">
    <property type="entry name" value="Glycos_transf_N"/>
    <property type="match status" value="1"/>
</dbReference>
<dbReference type="InterPro" id="IPR038107">
    <property type="entry name" value="Glycos_transf_N_sf"/>
</dbReference>
<evidence type="ECO:0000256" key="2">
    <source>
        <dbReference type="PIRSR" id="PIRSR639901-1"/>
    </source>
</evidence>
<evidence type="ECO:0000256" key="4">
    <source>
        <dbReference type="RuleBase" id="RU365103"/>
    </source>
</evidence>
<keyword evidence="4" id="KW-1003">Cell membrane</keyword>
<dbReference type="InterPro" id="IPR007507">
    <property type="entry name" value="Glycos_transf_N"/>
</dbReference>
<dbReference type="GO" id="GO:0009244">
    <property type="term" value="P:lipopolysaccharide core region biosynthetic process"/>
    <property type="evidence" value="ECO:0007669"/>
    <property type="project" value="UniProtKB-UniRule"/>
</dbReference>
<evidence type="ECO:0000256" key="1">
    <source>
        <dbReference type="ARBA" id="ARBA00022679"/>
    </source>
</evidence>
<dbReference type="SUPFAM" id="SSF53756">
    <property type="entry name" value="UDP-Glycosyltransferase/glycogen phosphorylase"/>
    <property type="match status" value="1"/>
</dbReference>
<evidence type="ECO:0000256" key="3">
    <source>
        <dbReference type="PIRSR" id="PIRSR639901-2"/>
    </source>
</evidence>
<feature type="active site" description="Proton acceptor" evidence="2">
    <location>
        <position position="58"/>
    </location>
</feature>
<protein>
    <recommendedName>
        <fullName evidence="4">3-deoxy-D-manno-octulosonic acid transferase</fullName>
        <shortName evidence="4">Kdo transferase</shortName>
        <ecNumber evidence="4">2.4.99.12</ecNumber>
    </recommendedName>
    <alternativeName>
        <fullName evidence="4">Lipid IV(A) 3-deoxy-D-manno-octulosonic acid transferase</fullName>
    </alternativeName>
</protein>
<evidence type="ECO:0000259" key="5">
    <source>
        <dbReference type="Pfam" id="PF04413"/>
    </source>
</evidence>
<keyword evidence="4" id="KW-0448">Lipopolysaccharide biosynthesis</keyword>
<dbReference type="EMBL" id="DSQF01000012">
    <property type="protein sequence ID" value="HGZ42882.1"/>
    <property type="molecule type" value="Genomic_DNA"/>
</dbReference>
<evidence type="ECO:0000313" key="6">
    <source>
        <dbReference type="EMBL" id="HGZ42882.1"/>
    </source>
</evidence>
<feature type="site" description="Transition state stabilizer" evidence="3">
    <location>
        <position position="203"/>
    </location>
</feature>
<comment type="subcellular location">
    <subcellularLocation>
        <location evidence="4">Cell membrane</location>
    </subcellularLocation>
</comment>
<comment type="caution">
    <text evidence="6">The sequence shown here is derived from an EMBL/GenBank/DDBJ whole genome shotgun (WGS) entry which is preliminary data.</text>
</comment>